<dbReference type="PANTHER" id="PTHR42804:SF1">
    <property type="entry name" value="ALDEHYDE DEHYDROGENASE-RELATED"/>
    <property type="match status" value="1"/>
</dbReference>
<dbReference type="InterPro" id="IPR016162">
    <property type="entry name" value="Ald_DH_N"/>
</dbReference>
<dbReference type="RefSeq" id="WP_123222723.1">
    <property type="nucleotide sequence ID" value="NZ_RJSF01000037.1"/>
</dbReference>
<dbReference type="AlphaFoldDB" id="A0A3N0GRP6"/>
<feature type="domain" description="Aldehyde dehydrogenase" evidence="5">
    <location>
        <begin position="29"/>
        <end position="497"/>
    </location>
</feature>
<name>A0A3N0GRP6_9ACTN</name>
<dbReference type="EC" id="1.2.1.-" evidence="6"/>
<evidence type="ECO:0000256" key="2">
    <source>
        <dbReference type="ARBA" id="ARBA00023002"/>
    </source>
</evidence>
<organism evidence="6 7">
    <name type="scientific">Nocardioides pocheonensis</name>
    <dbReference type="NCBI Taxonomy" id="661485"/>
    <lineage>
        <taxon>Bacteria</taxon>
        <taxon>Bacillati</taxon>
        <taxon>Actinomycetota</taxon>
        <taxon>Actinomycetes</taxon>
        <taxon>Propionibacteriales</taxon>
        <taxon>Nocardioidaceae</taxon>
        <taxon>Nocardioides</taxon>
    </lineage>
</organism>
<dbReference type="OrthoDB" id="6882680at2"/>
<dbReference type="PROSITE" id="PS00687">
    <property type="entry name" value="ALDEHYDE_DEHYDR_GLU"/>
    <property type="match status" value="1"/>
</dbReference>
<dbReference type="Pfam" id="PF00171">
    <property type="entry name" value="Aldedh"/>
    <property type="match status" value="1"/>
</dbReference>
<comment type="similarity">
    <text evidence="1 4">Belongs to the aldehyde dehydrogenase family.</text>
</comment>
<dbReference type="Proteomes" id="UP000279994">
    <property type="component" value="Unassembled WGS sequence"/>
</dbReference>
<dbReference type="PANTHER" id="PTHR42804">
    <property type="entry name" value="ALDEHYDE DEHYDROGENASE"/>
    <property type="match status" value="1"/>
</dbReference>
<gene>
    <name evidence="6" type="ORF">EFL26_09805</name>
</gene>
<comment type="caution">
    <text evidence="6">The sequence shown here is derived from an EMBL/GenBank/DDBJ whole genome shotgun (WGS) entry which is preliminary data.</text>
</comment>
<dbReference type="InterPro" id="IPR016161">
    <property type="entry name" value="Ald_DH/histidinol_DH"/>
</dbReference>
<sequence>MVSAGSTTGGTAISLPAAQQLIDGKLVPSSSGATFPILNPATGQEIGQAPDATAQDVDAAIAAARRAFDESDWSTNRELRLRCLRQLHQALLDEADAFRALTTAEVGMPGFMMGAAGFDVPVDGLRWVTDLLESYEFESDLGVAEPMGIPSRRTVRREPVGVVAAITPWNVPTQINLAKVGPALAAGCTVVLKPAPDTPWVACELGRLVAEHTDIPAGVFNVVTPRANDVAAQLATDPRVDMVSFTGSTATGKAIMAAAAPTLKKVFLELGGKSAAIALDDADVASVAGATAFAACIHAGQGCAITTRLVVPREKYDEAVQVAAATMESIGAKDPAHPGAICGPVISEVQRDRVASYLRLAEEEGGRFATGGRVAAMDGDLAGGYWIEPTVVAGLDNSSRLAQEEIFGPVLVVIPHDGDDDAVRIANDSAYGLSGSVDSADLERARAVARRIRTGTLAVNGGVWFSPDAPFGGYKQSGIGREMGVAGFEEYLETKTIAEPA</sequence>
<evidence type="ECO:0000259" key="5">
    <source>
        <dbReference type="Pfam" id="PF00171"/>
    </source>
</evidence>
<dbReference type="NCBIfam" id="TIGR04284">
    <property type="entry name" value="aldehy_Rv0768"/>
    <property type="match status" value="1"/>
</dbReference>
<keyword evidence="2 4" id="KW-0560">Oxidoreductase</keyword>
<dbReference type="EMBL" id="RJSF01000037">
    <property type="protein sequence ID" value="RNM14760.1"/>
    <property type="molecule type" value="Genomic_DNA"/>
</dbReference>
<feature type="active site" evidence="3">
    <location>
        <position position="269"/>
    </location>
</feature>
<dbReference type="InterPro" id="IPR029510">
    <property type="entry name" value="Ald_DH_CS_GLU"/>
</dbReference>
<dbReference type="InterPro" id="IPR016163">
    <property type="entry name" value="Ald_DH_C"/>
</dbReference>
<dbReference type="FunFam" id="3.40.605.10:FF:000026">
    <property type="entry name" value="Aldehyde dehydrogenase, putative"/>
    <property type="match status" value="1"/>
</dbReference>
<evidence type="ECO:0000256" key="3">
    <source>
        <dbReference type="PROSITE-ProRule" id="PRU10007"/>
    </source>
</evidence>
<dbReference type="Gene3D" id="3.40.605.10">
    <property type="entry name" value="Aldehyde Dehydrogenase, Chain A, domain 1"/>
    <property type="match status" value="1"/>
</dbReference>
<dbReference type="InterPro" id="IPR026460">
    <property type="entry name" value="Aldehyde_dehydrogenase_Rv0768"/>
</dbReference>
<protein>
    <submittedName>
        <fullName evidence="6">Aldehyde dehydrogenase</fullName>
        <ecNumber evidence="6">1.2.1.-</ecNumber>
    </submittedName>
</protein>
<evidence type="ECO:0000313" key="6">
    <source>
        <dbReference type="EMBL" id="RNM14760.1"/>
    </source>
</evidence>
<dbReference type="FunFam" id="3.40.605.10:FF:000007">
    <property type="entry name" value="NAD/NADP-dependent betaine aldehyde dehydrogenase"/>
    <property type="match status" value="1"/>
</dbReference>
<keyword evidence="7" id="KW-1185">Reference proteome</keyword>
<dbReference type="InterPro" id="IPR015590">
    <property type="entry name" value="Aldehyde_DH_dom"/>
</dbReference>
<dbReference type="CDD" id="cd07089">
    <property type="entry name" value="ALDH_CddD-AldA-like"/>
    <property type="match status" value="1"/>
</dbReference>
<dbReference type="GO" id="GO:0016620">
    <property type="term" value="F:oxidoreductase activity, acting on the aldehyde or oxo group of donors, NAD or NADP as acceptor"/>
    <property type="evidence" value="ECO:0007669"/>
    <property type="project" value="InterPro"/>
</dbReference>
<proteinExistence type="inferred from homology"/>
<dbReference type="Gene3D" id="3.40.309.10">
    <property type="entry name" value="Aldehyde Dehydrogenase, Chain A, domain 2"/>
    <property type="match status" value="1"/>
</dbReference>
<accession>A0A3N0GRP6</accession>
<dbReference type="SUPFAM" id="SSF53720">
    <property type="entry name" value="ALDH-like"/>
    <property type="match status" value="1"/>
</dbReference>
<evidence type="ECO:0000256" key="1">
    <source>
        <dbReference type="ARBA" id="ARBA00009986"/>
    </source>
</evidence>
<reference evidence="6 7" key="1">
    <citation type="submission" date="2018-11" db="EMBL/GenBank/DDBJ databases">
        <authorList>
            <person name="Li F."/>
        </authorList>
    </citation>
    <scope>NUCLEOTIDE SEQUENCE [LARGE SCALE GENOMIC DNA]</scope>
    <source>
        <strain evidence="6 7">Gsoil 818</strain>
    </source>
</reference>
<evidence type="ECO:0000256" key="4">
    <source>
        <dbReference type="RuleBase" id="RU003345"/>
    </source>
</evidence>
<evidence type="ECO:0000313" key="7">
    <source>
        <dbReference type="Proteomes" id="UP000279994"/>
    </source>
</evidence>